<dbReference type="InterPro" id="IPR051590">
    <property type="entry name" value="Replication_Regulatory_Kinase"/>
</dbReference>
<evidence type="ECO:0000256" key="3">
    <source>
        <dbReference type="ARBA" id="ARBA00022833"/>
    </source>
</evidence>
<evidence type="ECO:0000256" key="4">
    <source>
        <dbReference type="PROSITE-ProRule" id="PRU00600"/>
    </source>
</evidence>
<evidence type="ECO:0000313" key="7">
    <source>
        <dbReference type="EMBL" id="KFH41194.1"/>
    </source>
</evidence>
<evidence type="ECO:0000313" key="8">
    <source>
        <dbReference type="Proteomes" id="UP000029964"/>
    </source>
</evidence>
<dbReference type="InterPro" id="IPR036420">
    <property type="entry name" value="BRCT_dom_sf"/>
</dbReference>
<dbReference type="PANTHER" id="PTHR15375">
    <property type="entry name" value="ACTIVATOR OF S-PHASE KINASE-RELATED"/>
    <property type="match status" value="1"/>
</dbReference>
<dbReference type="PANTHER" id="PTHR15375:SF26">
    <property type="entry name" value="PROTEIN CHIFFON"/>
    <property type="match status" value="1"/>
</dbReference>
<proteinExistence type="predicted"/>
<comment type="caution">
    <text evidence="7">The sequence shown here is derived from an EMBL/GenBank/DDBJ whole genome shotgun (WGS) entry which is preliminary data.</text>
</comment>
<feature type="domain" description="DBF4-type" evidence="6">
    <location>
        <begin position="593"/>
        <end position="642"/>
    </location>
</feature>
<feature type="region of interest" description="Disordered" evidence="5">
    <location>
        <begin position="266"/>
        <end position="294"/>
    </location>
</feature>
<feature type="compositionally biased region" description="Polar residues" evidence="5">
    <location>
        <begin position="548"/>
        <end position="562"/>
    </location>
</feature>
<dbReference type="SUPFAM" id="SSF52113">
    <property type="entry name" value="BRCT domain"/>
    <property type="match status" value="1"/>
</dbReference>
<dbReference type="Gene3D" id="6.10.250.3410">
    <property type="entry name" value="DBF zinc finger"/>
    <property type="match status" value="1"/>
</dbReference>
<reference evidence="8" key="1">
    <citation type="journal article" date="2014" name="Genome Announc.">
        <title>Genome sequence and annotation of Acremonium chrysogenum, producer of the beta-lactam antibiotic cephalosporin C.</title>
        <authorList>
            <person name="Terfehr D."/>
            <person name="Dahlmann T.A."/>
            <person name="Specht T."/>
            <person name="Zadra I."/>
            <person name="Kuernsteiner H."/>
            <person name="Kueck U."/>
        </authorList>
    </citation>
    <scope>NUCLEOTIDE SEQUENCE [LARGE SCALE GENOMIC DNA]</scope>
    <source>
        <strain evidence="8">ATCC 11550 / CBS 779.69 / DSM 880 / IAM 14645 / JCM 23072 / IMI 49137</strain>
    </source>
</reference>
<feature type="region of interest" description="Disordered" evidence="5">
    <location>
        <begin position="385"/>
        <end position="410"/>
    </location>
</feature>
<dbReference type="InterPro" id="IPR006572">
    <property type="entry name" value="Znf_DBF"/>
</dbReference>
<dbReference type="InterPro" id="IPR038545">
    <property type="entry name" value="Znf_DBF_sf"/>
</dbReference>
<dbReference type="Pfam" id="PF22437">
    <property type="entry name" value="DBF4_BRCT"/>
    <property type="match status" value="1"/>
</dbReference>
<keyword evidence="2 4" id="KW-0863">Zinc-finger</keyword>
<feature type="region of interest" description="Disordered" evidence="5">
    <location>
        <begin position="520"/>
        <end position="598"/>
    </location>
</feature>
<dbReference type="InterPro" id="IPR013939">
    <property type="entry name" value="Regulatory_Dfp1/Him1"/>
</dbReference>
<evidence type="ECO:0000256" key="5">
    <source>
        <dbReference type="SAM" id="MobiDB-lite"/>
    </source>
</evidence>
<evidence type="ECO:0000256" key="2">
    <source>
        <dbReference type="ARBA" id="ARBA00022771"/>
    </source>
</evidence>
<dbReference type="InterPro" id="IPR055116">
    <property type="entry name" value="DBF4_BRCT"/>
</dbReference>
<feature type="region of interest" description="Disordered" evidence="5">
    <location>
        <begin position="171"/>
        <end position="196"/>
    </location>
</feature>
<feature type="compositionally biased region" description="Basic and acidic residues" evidence="5">
    <location>
        <begin position="385"/>
        <end position="398"/>
    </location>
</feature>
<dbReference type="AlphaFoldDB" id="A0A086SVR2"/>
<dbReference type="Pfam" id="PF07535">
    <property type="entry name" value="zf-DBF"/>
    <property type="match status" value="1"/>
</dbReference>
<keyword evidence="1" id="KW-0479">Metal-binding</keyword>
<feature type="compositionally biased region" description="Low complexity" evidence="5">
    <location>
        <begin position="563"/>
        <end position="576"/>
    </location>
</feature>
<feature type="compositionally biased region" description="Basic and acidic residues" evidence="5">
    <location>
        <begin position="537"/>
        <end position="546"/>
    </location>
</feature>
<dbReference type="Pfam" id="PF08630">
    <property type="entry name" value="Dfp1_Him1_M"/>
    <property type="match status" value="1"/>
</dbReference>
<dbReference type="Gene3D" id="3.40.50.10190">
    <property type="entry name" value="BRCT domain"/>
    <property type="match status" value="2"/>
</dbReference>
<gene>
    <name evidence="7" type="ORF">ACRE_080960</name>
</gene>
<dbReference type="HOGENOM" id="CLU_017715_0_0_1"/>
<feature type="compositionally biased region" description="Polar residues" evidence="5">
    <location>
        <begin position="1"/>
        <end position="16"/>
    </location>
</feature>
<accession>A0A086SVR2</accession>
<dbReference type="OrthoDB" id="21380at2759"/>
<feature type="region of interest" description="Disordered" evidence="5">
    <location>
        <begin position="216"/>
        <end position="238"/>
    </location>
</feature>
<dbReference type="Proteomes" id="UP000029964">
    <property type="component" value="Unassembled WGS sequence"/>
</dbReference>
<dbReference type="GO" id="GO:0010571">
    <property type="term" value="P:positive regulation of nuclear cell cycle DNA replication"/>
    <property type="evidence" value="ECO:0007669"/>
    <property type="project" value="TreeGrafter"/>
</dbReference>
<dbReference type="GO" id="GO:0031431">
    <property type="term" value="C:Dbf4-dependent protein kinase complex"/>
    <property type="evidence" value="ECO:0007669"/>
    <property type="project" value="TreeGrafter"/>
</dbReference>
<dbReference type="GO" id="GO:1901987">
    <property type="term" value="P:regulation of cell cycle phase transition"/>
    <property type="evidence" value="ECO:0007669"/>
    <property type="project" value="TreeGrafter"/>
</dbReference>
<dbReference type="EMBL" id="JPKY01000141">
    <property type="protein sequence ID" value="KFH41194.1"/>
    <property type="molecule type" value="Genomic_DNA"/>
</dbReference>
<name>A0A086SVR2_HAPC1</name>
<sequence length="654" mass="73174">MSSRRGPLTNNPNVVNSPLRAAGATSLAAKQKRSHANVQREEAYGQPPPKKQAVEATVSQRAARSPSKLPRSQVLAQRGISAPSTTRTAPKERVSKPPTVYKTSNQDEGVDKEVWKKHYRAKFPKMVFYFESIPDEIRAKLTKRVQYLGARQEPFFSIEVTHVITTRNIPTGRTDTQAAEPEVQEREPEEQPQTINPSLLDRNTAARRKLLFEFRNVPSRPQHVNDPTKANKGIRNNDVLHKAREMGKKIWSLEKFQTMVSVLLESETDSGQQSSRTTNSRATSRPQGQTRGGHENNLLQLLQHERINGPTDRDLGVFNREVSYFKGPYIYVFDMEERHKPMMVREYAKVANKADGDWPQFRSVGNGRCPFVDEEPQEREYRKLREQREQRREQERARAAAAKPAEVTTVKARDAATAAAAAATRPVTGKRTLAEMEDGHNKVRAPAASGVLNPAKAALSKQTLQNAFTSRAAEGRVVHGEPVASGVQPSNVTSAIRSQMISSQAGVSAIKAGTSKELHGLQRKVLQKTAPTSQEASSRRPVEHSLEGPSSRSTTLSRQASKAAQTQEEGGRQAAEGQEKRGQAESQPMKSKKDMKPGYCENCQDKFRDFDEHIVSRKHRKFAENTDNWGELDALLSKLKRSPKDFYMDVDYDL</sequence>
<dbReference type="FunFam" id="6.10.250.3410:FF:000001">
    <property type="entry name" value="Protein DBF4 homolog A"/>
    <property type="match status" value="1"/>
</dbReference>
<keyword evidence="3" id="KW-0862">Zinc</keyword>
<dbReference type="GO" id="GO:0003676">
    <property type="term" value="F:nucleic acid binding"/>
    <property type="evidence" value="ECO:0007669"/>
    <property type="project" value="InterPro"/>
</dbReference>
<feature type="compositionally biased region" description="Low complexity" evidence="5">
    <location>
        <begin position="274"/>
        <end position="285"/>
    </location>
</feature>
<feature type="region of interest" description="Disordered" evidence="5">
    <location>
        <begin position="1"/>
        <end position="106"/>
    </location>
</feature>
<protein>
    <submittedName>
        <fullName evidence="7">Hsk1-interacting molecule-like protein</fullName>
    </submittedName>
</protein>
<dbReference type="STRING" id="857340.A0A086SVR2"/>
<dbReference type="GO" id="GO:0008270">
    <property type="term" value="F:zinc ion binding"/>
    <property type="evidence" value="ECO:0007669"/>
    <property type="project" value="UniProtKB-KW"/>
</dbReference>
<dbReference type="GO" id="GO:0043539">
    <property type="term" value="F:protein serine/threonine kinase activator activity"/>
    <property type="evidence" value="ECO:0007669"/>
    <property type="project" value="TreeGrafter"/>
</dbReference>
<evidence type="ECO:0000256" key="1">
    <source>
        <dbReference type="ARBA" id="ARBA00022723"/>
    </source>
</evidence>
<keyword evidence="8" id="KW-1185">Reference proteome</keyword>
<organism evidence="7 8">
    <name type="scientific">Hapsidospora chrysogenum (strain ATCC 11550 / CBS 779.69 / DSM 880 / IAM 14645 / JCM 23072 / IMI 49137)</name>
    <name type="common">Acremonium chrysogenum</name>
    <dbReference type="NCBI Taxonomy" id="857340"/>
    <lineage>
        <taxon>Eukaryota</taxon>
        <taxon>Fungi</taxon>
        <taxon>Dikarya</taxon>
        <taxon>Ascomycota</taxon>
        <taxon>Pezizomycotina</taxon>
        <taxon>Sordariomycetes</taxon>
        <taxon>Hypocreomycetidae</taxon>
        <taxon>Hypocreales</taxon>
        <taxon>Bionectriaceae</taxon>
        <taxon>Hapsidospora</taxon>
    </lineage>
</organism>
<dbReference type="PROSITE" id="PS51265">
    <property type="entry name" value="ZF_DBF4"/>
    <property type="match status" value="1"/>
</dbReference>
<evidence type="ECO:0000259" key="6">
    <source>
        <dbReference type="PROSITE" id="PS51265"/>
    </source>
</evidence>
<dbReference type="CDD" id="cd00027">
    <property type="entry name" value="BRCT"/>
    <property type="match status" value="1"/>
</dbReference>
<dbReference type="SMART" id="SM00586">
    <property type="entry name" value="ZnF_DBF"/>
    <property type="match status" value="1"/>
</dbReference>